<dbReference type="FunFam" id="3.40.390.10:FF:000018">
    <property type="entry name" value="Metalloendoproteinase 1"/>
    <property type="match status" value="1"/>
</dbReference>
<evidence type="ECO:0000256" key="10">
    <source>
        <dbReference type="PIRSR" id="PIRSR621190-1"/>
    </source>
</evidence>
<dbReference type="CDD" id="cd04278">
    <property type="entry name" value="ZnMc_MMP"/>
    <property type="match status" value="1"/>
</dbReference>
<dbReference type="PANTHER" id="PTHR10201">
    <property type="entry name" value="MATRIX METALLOPROTEINASE"/>
    <property type="match status" value="1"/>
</dbReference>
<evidence type="ECO:0000256" key="5">
    <source>
        <dbReference type="ARBA" id="ARBA00022801"/>
    </source>
</evidence>
<keyword evidence="7" id="KW-0482">Metalloprotease</keyword>
<dbReference type="SUPFAM" id="SSF47090">
    <property type="entry name" value="PGBD-like"/>
    <property type="match status" value="1"/>
</dbReference>
<dbReference type="GO" id="GO:0004222">
    <property type="term" value="F:metalloendopeptidase activity"/>
    <property type="evidence" value="ECO:0007669"/>
    <property type="project" value="InterPro"/>
</dbReference>
<evidence type="ECO:0000256" key="8">
    <source>
        <dbReference type="ARBA" id="ARBA00023145"/>
    </source>
</evidence>
<dbReference type="GO" id="GO:0008270">
    <property type="term" value="F:zinc ion binding"/>
    <property type="evidence" value="ECO:0007669"/>
    <property type="project" value="InterPro"/>
</dbReference>
<evidence type="ECO:0000256" key="1">
    <source>
        <dbReference type="ARBA" id="ARBA00009614"/>
    </source>
</evidence>
<evidence type="ECO:0000256" key="13">
    <source>
        <dbReference type="SAM" id="SignalP"/>
    </source>
</evidence>
<accession>A0A8X8Z0G8</accession>
<feature type="binding site" evidence="11">
    <location>
        <position position="282"/>
    </location>
    <ligand>
        <name>Zn(2+)</name>
        <dbReference type="ChEBI" id="CHEBI:29105"/>
        <label>2</label>
        <note>catalytic</note>
    </ligand>
</feature>
<dbReference type="GO" id="GO:0031012">
    <property type="term" value="C:extracellular matrix"/>
    <property type="evidence" value="ECO:0007669"/>
    <property type="project" value="InterPro"/>
</dbReference>
<feature type="binding site" evidence="11">
    <location>
        <position position="274"/>
    </location>
    <ligand>
        <name>Zn(2+)</name>
        <dbReference type="ChEBI" id="CHEBI:29105"/>
        <label>2</label>
        <note>catalytic</note>
    </ligand>
</feature>
<dbReference type="AlphaFoldDB" id="A0A8X8Z0G8"/>
<keyword evidence="11" id="KW-0106">Calcium</keyword>
<comment type="cofactor">
    <cofactor evidence="11">
        <name>Zn(2+)</name>
        <dbReference type="ChEBI" id="CHEBI:29105"/>
    </cofactor>
    <text evidence="11">Binds 2 Zn(2+) ions per subunit.</text>
</comment>
<keyword evidence="4 13" id="KW-0732">Signal</keyword>
<feature type="signal peptide" evidence="13">
    <location>
        <begin position="1"/>
        <end position="25"/>
    </location>
</feature>
<keyword evidence="3 11" id="KW-0479">Metal-binding</keyword>
<dbReference type="InterPro" id="IPR001818">
    <property type="entry name" value="Pept_M10_metallopeptidase"/>
</dbReference>
<dbReference type="InterPro" id="IPR006026">
    <property type="entry name" value="Peptidase_Metallo"/>
</dbReference>
<dbReference type="GO" id="GO:0030198">
    <property type="term" value="P:extracellular matrix organization"/>
    <property type="evidence" value="ECO:0007669"/>
    <property type="project" value="TreeGrafter"/>
</dbReference>
<evidence type="ECO:0000259" key="14">
    <source>
        <dbReference type="SMART" id="SM00235"/>
    </source>
</evidence>
<evidence type="ECO:0000256" key="9">
    <source>
        <dbReference type="ARBA" id="ARBA00023180"/>
    </source>
</evidence>
<evidence type="ECO:0000256" key="7">
    <source>
        <dbReference type="ARBA" id="ARBA00023049"/>
    </source>
</evidence>
<evidence type="ECO:0000256" key="2">
    <source>
        <dbReference type="ARBA" id="ARBA00022670"/>
    </source>
</evidence>
<dbReference type="InterPro" id="IPR033739">
    <property type="entry name" value="M10A_MMP"/>
</dbReference>
<reference evidence="15" key="2">
    <citation type="submission" date="2020-08" db="EMBL/GenBank/DDBJ databases">
        <title>Plant Genome Project.</title>
        <authorList>
            <person name="Zhang R.-G."/>
        </authorList>
    </citation>
    <scope>NUCLEOTIDE SEQUENCE</scope>
    <source>
        <strain evidence="15">Huo1</strain>
        <tissue evidence="15">Leaf</tissue>
    </source>
</reference>
<dbReference type="Gene3D" id="3.40.390.10">
    <property type="entry name" value="Collagenase (Catalytic Domain)"/>
    <property type="match status" value="1"/>
</dbReference>
<comment type="cofactor">
    <cofactor evidence="11">
        <name>Ca(2+)</name>
        <dbReference type="ChEBI" id="CHEBI:29108"/>
    </cofactor>
    <text evidence="11">Can bind about 5 Ca(2+) ions per subunit.</text>
</comment>
<comment type="similarity">
    <text evidence="1">Belongs to the peptidase M10A family. Matrix metalloproteinases (MMPs) subfamily.</text>
</comment>
<dbReference type="Pfam" id="PF00413">
    <property type="entry name" value="Peptidase_M10"/>
    <property type="match status" value="1"/>
</dbReference>
<feature type="domain" description="Peptidase metallopeptidase" evidence="14">
    <location>
        <begin position="155"/>
        <end position="308"/>
    </location>
</feature>
<feature type="binding site" evidence="11">
    <location>
        <position position="215"/>
    </location>
    <ligand>
        <name>Zn(2+)</name>
        <dbReference type="ChEBI" id="CHEBI:29105"/>
        <label>1</label>
    </ligand>
</feature>
<feature type="binding site" evidence="11">
    <location>
        <position position="223"/>
    </location>
    <ligand>
        <name>Ca(2+)</name>
        <dbReference type="ChEBI" id="CHEBI:29108"/>
        <label>3</label>
    </ligand>
</feature>
<dbReference type="Pfam" id="PF01471">
    <property type="entry name" value="PG_binding_1"/>
    <property type="match status" value="1"/>
</dbReference>
<comment type="caution">
    <text evidence="15">The sequence shown here is derived from an EMBL/GenBank/DDBJ whole genome shotgun (WGS) entry which is preliminary data.</text>
</comment>
<feature type="binding site" evidence="11">
    <location>
        <position position="245"/>
    </location>
    <ligand>
        <name>Ca(2+)</name>
        <dbReference type="ChEBI" id="CHEBI:29108"/>
        <label>1</label>
    </ligand>
</feature>
<proteinExistence type="inferred from homology"/>
<keyword evidence="5" id="KW-0378">Hydrolase</keyword>
<sequence>MASKIFHPISFIILIFILLAPICHANRSIPSAKNSSPFDFIKSLKDCHKGNNTKEIHELKSYLEKFGYLNYSNKTHATDDDFDDTMESAIKTYQKNFHIKPSGIIDDETISKMTAPRCGVPDIVDGTNYMQPRDNRHESSSSNIHIVSHYSFFQGNPKWTKTHLTYRFVPNYPTNAIPPVVSAFQKWDAATHFSFSQVPTNQFSDLVIGFFRGNHQDGAPFDGRGGTLAHAFAPTDGRFHYDADELWSVGPAPGYFDLETVAIHEIGHLLGLGHSSVNGAIMFPSIGAGQTKNLHPDDIEGIRVLYASRSEDHRFRLIIIFVVTGSRFLRDTVLGRLRSACHVFILVVDRTMNWDIVGSILKGPVQLYRVQLEPIDF</sequence>
<dbReference type="GO" id="GO:0030574">
    <property type="term" value="P:collagen catabolic process"/>
    <property type="evidence" value="ECO:0007669"/>
    <property type="project" value="TreeGrafter"/>
</dbReference>
<dbReference type="Proteomes" id="UP000298416">
    <property type="component" value="Unassembled WGS sequence"/>
</dbReference>
<evidence type="ECO:0000256" key="11">
    <source>
        <dbReference type="PIRSR" id="PIRSR621190-2"/>
    </source>
</evidence>
<dbReference type="InterPro" id="IPR024079">
    <property type="entry name" value="MetalloPept_cat_dom_sf"/>
</dbReference>
<evidence type="ECO:0000313" key="16">
    <source>
        <dbReference type="Proteomes" id="UP000298416"/>
    </source>
</evidence>
<dbReference type="InterPro" id="IPR021158">
    <property type="entry name" value="Pept_M10A_Zn_BS"/>
</dbReference>
<keyword evidence="6 11" id="KW-0862">Zinc</keyword>
<dbReference type="PANTHER" id="PTHR10201:SF213">
    <property type="entry name" value="METALLOENDOPROTEINASE 2-MMP-LIKE"/>
    <property type="match status" value="1"/>
</dbReference>
<evidence type="ECO:0000256" key="3">
    <source>
        <dbReference type="ARBA" id="ARBA00022723"/>
    </source>
</evidence>
<dbReference type="SMART" id="SM00235">
    <property type="entry name" value="ZnMc"/>
    <property type="match status" value="1"/>
</dbReference>
<feature type="binding site" evidence="11">
    <location>
        <position position="268"/>
    </location>
    <ligand>
        <name>Zn(2+)</name>
        <dbReference type="ChEBI" id="CHEBI:29105"/>
        <label>2</label>
        <note>catalytic</note>
    </ligand>
</feature>
<dbReference type="InterPro" id="IPR021190">
    <property type="entry name" value="Pept_M10A"/>
</dbReference>
<keyword evidence="2" id="KW-0645">Protease</keyword>
<protein>
    <recommendedName>
        <fullName evidence="14">Peptidase metallopeptidase domain-containing protein</fullName>
    </recommendedName>
</protein>
<evidence type="ECO:0000256" key="6">
    <source>
        <dbReference type="ARBA" id="ARBA00022833"/>
    </source>
</evidence>
<feature type="binding site" description="in inhibited form" evidence="11">
    <location>
        <position position="118"/>
    </location>
    <ligand>
        <name>Zn(2+)</name>
        <dbReference type="ChEBI" id="CHEBI:29105"/>
        <label>2</label>
        <note>catalytic</note>
    </ligand>
</feature>
<dbReference type="InterPro" id="IPR036365">
    <property type="entry name" value="PGBD-like_sf"/>
</dbReference>
<evidence type="ECO:0000256" key="4">
    <source>
        <dbReference type="ARBA" id="ARBA00022729"/>
    </source>
</evidence>
<organism evidence="15">
    <name type="scientific">Salvia splendens</name>
    <name type="common">Scarlet sage</name>
    <dbReference type="NCBI Taxonomy" id="180675"/>
    <lineage>
        <taxon>Eukaryota</taxon>
        <taxon>Viridiplantae</taxon>
        <taxon>Streptophyta</taxon>
        <taxon>Embryophyta</taxon>
        <taxon>Tracheophyta</taxon>
        <taxon>Spermatophyta</taxon>
        <taxon>Magnoliopsida</taxon>
        <taxon>eudicotyledons</taxon>
        <taxon>Gunneridae</taxon>
        <taxon>Pentapetalae</taxon>
        <taxon>asterids</taxon>
        <taxon>lamiids</taxon>
        <taxon>Lamiales</taxon>
        <taxon>Lamiaceae</taxon>
        <taxon>Nepetoideae</taxon>
        <taxon>Mentheae</taxon>
        <taxon>Salviinae</taxon>
        <taxon>Salvia</taxon>
        <taxon>Salvia subgen. Calosphace</taxon>
        <taxon>core Calosphace</taxon>
    </lineage>
</organism>
<feature type="binding site" evidence="11">
    <location>
        <position position="240"/>
    </location>
    <ligand>
        <name>Zn(2+)</name>
        <dbReference type="ChEBI" id="CHEBI:29105"/>
        <label>1</label>
    </ligand>
</feature>
<dbReference type="EMBL" id="PNBA02000021">
    <property type="protein sequence ID" value="KAG6386833.1"/>
    <property type="molecule type" value="Genomic_DNA"/>
</dbReference>
<feature type="binding site" evidence="11">
    <location>
        <position position="264"/>
    </location>
    <ligand>
        <name>Zn(2+)</name>
        <dbReference type="ChEBI" id="CHEBI:29105"/>
        <label>2</label>
        <note>catalytic</note>
    </ligand>
</feature>
<feature type="binding site" evidence="11">
    <location>
        <position position="230"/>
    </location>
    <ligand>
        <name>Zn(2+)</name>
        <dbReference type="ChEBI" id="CHEBI:29105"/>
        <label>1</label>
    </ligand>
</feature>
<dbReference type="InterPro" id="IPR002477">
    <property type="entry name" value="Peptidoglycan-bd-like"/>
</dbReference>
<feature type="binding site" evidence="11">
    <location>
        <position position="205"/>
    </location>
    <ligand>
        <name>Ca(2+)</name>
        <dbReference type="ChEBI" id="CHEBI:29108"/>
        <label>2</label>
    </ligand>
</feature>
<keyword evidence="16" id="KW-1185">Reference proteome</keyword>
<feature type="binding site" evidence="11">
    <location>
        <position position="222"/>
    </location>
    <ligand>
        <name>Ca(2+)</name>
        <dbReference type="ChEBI" id="CHEBI:29108"/>
        <label>3</label>
    </ligand>
</feature>
<feature type="binding site" evidence="11">
    <location>
        <position position="217"/>
    </location>
    <ligand>
        <name>Zn(2+)</name>
        <dbReference type="ChEBI" id="CHEBI:29105"/>
        <label>1</label>
    </ligand>
</feature>
<dbReference type="SUPFAM" id="SSF55486">
    <property type="entry name" value="Metalloproteases ('zincins'), catalytic domain"/>
    <property type="match status" value="1"/>
</dbReference>
<reference evidence="15" key="1">
    <citation type="submission" date="2018-01" db="EMBL/GenBank/DDBJ databases">
        <authorList>
            <person name="Mao J.F."/>
        </authorList>
    </citation>
    <scope>NUCLEOTIDE SEQUENCE</scope>
    <source>
        <strain evidence="15">Huo1</strain>
        <tissue evidence="15">Leaf</tissue>
    </source>
</reference>
<name>A0A8X8Z0G8_SALSN</name>
<gene>
    <name evidence="15" type="ORF">SASPL_152009</name>
</gene>
<dbReference type="PRINTS" id="PR00138">
    <property type="entry name" value="MATRIXIN"/>
</dbReference>
<feature type="active site" evidence="10">
    <location>
        <position position="265"/>
    </location>
</feature>
<feature type="short sequence motif" description="Cysteine switch" evidence="12">
    <location>
        <begin position="116"/>
        <end position="147"/>
    </location>
</feature>
<feature type="binding site" evidence="11">
    <location>
        <position position="245"/>
    </location>
    <ligand>
        <name>Ca(2+)</name>
        <dbReference type="ChEBI" id="CHEBI:29108"/>
        <label>3</label>
    </ligand>
</feature>
<keyword evidence="9" id="KW-0325">Glycoprotein</keyword>
<dbReference type="PROSITE" id="PS00546">
    <property type="entry name" value="CYSTEINE_SWITCH"/>
    <property type="match status" value="1"/>
</dbReference>
<feature type="chain" id="PRO_5036503322" description="Peptidase metallopeptidase domain-containing protein" evidence="13">
    <location>
        <begin position="26"/>
        <end position="377"/>
    </location>
</feature>
<evidence type="ECO:0000313" key="15">
    <source>
        <dbReference type="EMBL" id="KAG6386833.1"/>
    </source>
</evidence>
<evidence type="ECO:0000256" key="12">
    <source>
        <dbReference type="PIRSR" id="PIRSR621190-5"/>
    </source>
</evidence>
<dbReference type="GO" id="GO:0006508">
    <property type="term" value="P:proteolysis"/>
    <property type="evidence" value="ECO:0007669"/>
    <property type="project" value="UniProtKB-KW"/>
</dbReference>
<feature type="binding site" evidence="11">
    <location>
        <position position="242"/>
    </location>
    <ligand>
        <name>Ca(2+)</name>
        <dbReference type="ChEBI" id="CHEBI:29108"/>
        <label>3</label>
    </ligand>
</feature>
<keyword evidence="8" id="KW-0865">Zymogen</keyword>